<evidence type="ECO:0000259" key="7">
    <source>
        <dbReference type="Pfam" id="PF14322"/>
    </source>
</evidence>
<dbReference type="GO" id="GO:0009279">
    <property type="term" value="C:cell outer membrane"/>
    <property type="evidence" value="ECO:0007669"/>
    <property type="project" value="UniProtKB-SubCell"/>
</dbReference>
<evidence type="ECO:0000256" key="1">
    <source>
        <dbReference type="ARBA" id="ARBA00004442"/>
    </source>
</evidence>
<evidence type="ECO:0000259" key="6">
    <source>
        <dbReference type="Pfam" id="PF07980"/>
    </source>
</evidence>
<keyword evidence="4" id="KW-0472">Membrane</keyword>
<dbReference type="Proteomes" id="UP000236736">
    <property type="component" value="Unassembled WGS sequence"/>
</dbReference>
<name>A0A1H5WPZ5_9BACT</name>
<comment type="similarity">
    <text evidence="2">Belongs to the SusD family.</text>
</comment>
<dbReference type="InterPro" id="IPR011990">
    <property type="entry name" value="TPR-like_helical_dom_sf"/>
</dbReference>
<dbReference type="PROSITE" id="PS51257">
    <property type="entry name" value="PROKAR_LIPOPROTEIN"/>
    <property type="match status" value="1"/>
</dbReference>
<dbReference type="AlphaFoldDB" id="A0A1H5WPZ5"/>
<protein>
    <submittedName>
        <fullName evidence="8">Starch-binding associating with outer membrane</fullName>
    </submittedName>
</protein>
<dbReference type="Gene3D" id="1.25.40.390">
    <property type="match status" value="1"/>
</dbReference>
<reference evidence="9" key="1">
    <citation type="submission" date="2016-10" db="EMBL/GenBank/DDBJ databases">
        <authorList>
            <person name="Varghese N."/>
            <person name="Submissions S."/>
        </authorList>
    </citation>
    <scope>NUCLEOTIDE SEQUENCE [LARGE SCALE GENOMIC DNA]</scope>
    <source>
        <strain evidence="9">DSM 17298</strain>
    </source>
</reference>
<dbReference type="OrthoDB" id="691907at2"/>
<dbReference type="STRING" id="1120964.GCA_001313265_01884"/>
<dbReference type="CDD" id="cd08977">
    <property type="entry name" value="SusD"/>
    <property type="match status" value="1"/>
</dbReference>
<dbReference type="Pfam" id="PF07980">
    <property type="entry name" value="SusD_RagB"/>
    <property type="match status" value="1"/>
</dbReference>
<dbReference type="RefSeq" id="WP_103924874.1">
    <property type="nucleotide sequence ID" value="NZ_FNVR01000010.1"/>
</dbReference>
<evidence type="ECO:0000313" key="9">
    <source>
        <dbReference type="Proteomes" id="UP000236736"/>
    </source>
</evidence>
<feature type="domain" description="SusD-like N-terminal" evidence="7">
    <location>
        <begin position="28"/>
        <end position="230"/>
    </location>
</feature>
<evidence type="ECO:0000256" key="3">
    <source>
        <dbReference type="ARBA" id="ARBA00022729"/>
    </source>
</evidence>
<keyword evidence="5" id="KW-0998">Cell outer membrane</keyword>
<keyword evidence="9" id="KW-1185">Reference proteome</keyword>
<sequence length="495" mass="54649">MQSYIKNRIFTVTLSLAVFGGLVSCGDEFLDRAPKGELTSDNFFKDALQAEQAVNSIYSHLRNFNVHVFSYVGITDIASDDADKGSVPGDAGFLQDINDFTFDANNTAVNGIWSGYYQGIFRANQVLANVPDIEMNPELQTRLLGEARFLRAYFYFFLVRTYGDIPLIDRPLNPDEYRQSRVPAAQIYEFIEEDLNFAIANLPEKSEYPASELGRATAGAAKAYLAKVHLFQNDFQAAFQLAQEVINSGEYALFPNYEAIFRREGEHSSESIFEVSTVALEQGGGGSQFNEVQGIRGNPNNGWGFNSPSADLIAAYEENDPRLGATVISNGDTLSTGEIVRADPNMGAGARFSKKAWVPERPPIGFGNSGANIRLFRYADLLLIAAEAANELGNSGEALNYLNQVRARARQGNPDILPDVTTTNQSELRTAIWHERRVELAMEQHRYFDLVRQGQAQAVFSALGINWTAGKHEVFPIPQSEIDISGGTLTQNPGY</sequence>
<dbReference type="Pfam" id="PF14322">
    <property type="entry name" value="SusD-like_3"/>
    <property type="match status" value="1"/>
</dbReference>
<organism evidence="8 9">
    <name type="scientific">Algoriphagus boritolerans DSM 17298 = JCM 18970</name>
    <dbReference type="NCBI Taxonomy" id="1120964"/>
    <lineage>
        <taxon>Bacteria</taxon>
        <taxon>Pseudomonadati</taxon>
        <taxon>Bacteroidota</taxon>
        <taxon>Cytophagia</taxon>
        <taxon>Cytophagales</taxon>
        <taxon>Cyclobacteriaceae</taxon>
        <taxon>Algoriphagus</taxon>
    </lineage>
</organism>
<evidence type="ECO:0000313" key="8">
    <source>
        <dbReference type="EMBL" id="SEG01552.1"/>
    </source>
</evidence>
<gene>
    <name evidence="8" type="ORF">SAMN03080598_02214</name>
</gene>
<accession>A0A1H5WPZ5</accession>
<dbReference type="InterPro" id="IPR012944">
    <property type="entry name" value="SusD_RagB_dom"/>
</dbReference>
<dbReference type="EMBL" id="FNVR01000010">
    <property type="protein sequence ID" value="SEG01552.1"/>
    <property type="molecule type" value="Genomic_DNA"/>
</dbReference>
<keyword evidence="3" id="KW-0732">Signal</keyword>
<dbReference type="InterPro" id="IPR033985">
    <property type="entry name" value="SusD-like_N"/>
</dbReference>
<proteinExistence type="inferred from homology"/>
<feature type="domain" description="RagB/SusD" evidence="6">
    <location>
        <begin position="270"/>
        <end position="495"/>
    </location>
</feature>
<evidence type="ECO:0000256" key="2">
    <source>
        <dbReference type="ARBA" id="ARBA00006275"/>
    </source>
</evidence>
<evidence type="ECO:0000256" key="5">
    <source>
        <dbReference type="ARBA" id="ARBA00023237"/>
    </source>
</evidence>
<dbReference type="SUPFAM" id="SSF48452">
    <property type="entry name" value="TPR-like"/>
    <property type="match status" value="1"/>
</dbReference>
<comment type="subcellular location">
    <subcellularLocation>
        <location evidence="1">Cell outer membrane</location>
    </subcellularLocation>
</comment>
<evidence type="ECO:0000256" key="4">
    <source>
        <dbReference type="ARBA" id="ARBA00023136"/>
    </source>
</evidence>